<protein>
    <submittedName>
        <fullName evidence="1">Uncharacterized protein</fullName>
    </submittedName>
</protein>
<proteinExistence type="predicted"/>
<dbReference type="Proteomes" id="UP000295509">
    <property type="component" value="Unassembled WGS sequence"/>
</dbReference>
<accession>A0A4R8KNR0</accession>
<gene>
    <name evidence="1" type="ORF">BX592_1547</name>
</gene>
<dbReference type="InterPro" id="IPR046644">
    <property type="entry name" value="DUF6756"/>
</dbReference>
<organism evidence="1 2">
    <name type="scientific">Paraburkholderia rhizosphaerae</name>
    <dbReference type="NCBI Taxonomy" id="480658"/>
    <lineage>
        <taxon>Bacteria</taxon>
        <taxon>Pseudomonadati</taxon>
        <taxon>Pseudomonadota</taxon>
        <taxon>Betaproteobacteria</taxon>
        <taxon>Burkholderiales</taxon>
        <taxon>Burkholderiaceae</taxon>
        <taxon>Paraburkholderia</taxon>
    </lineage>
</organism>
<dbReference type="Pfam" id="PF20541">
    <property type="entry name" value="DUF6756"/>
    <property type="match status" value="1"/>
</dbReference>
<keyword evidence="2" id="KW-1185">Reference proteome</keyword>
<reference evidence="1 2" key="1">
    <citation type="submission" date="2019-03" db="EMBL/GenBank/DDBJ databases">
        <title>Genomic Encyclopedia of Type Strains, Phase III (KMG-III): the genomes of soil and plant-associated and newly described type strains.</title>
        <authorList>
            <person name="Whitman W."/>
        </authorList>
    </citation>
    <scope>NUCLEOTIDE SEQUENCE [LARGE SCALE GENOMIC DNA]</scope>
    <source>
        <strain evidence="1 2">LMG 29544</strain>
    </source>
</reference>
<name>A0A4R8KNR0_9BURK</name>
<dbReference type="EMBL" id="SORE01000054">
    <property type="protein sequence ID" value="TDY31252.1"/>
    <property type="molecule type" value="Genomic_DNA"/>
</dbReference>
<evidence type="ECO:0000313" key="2">
    <source>
        <dbReference type="Proteomes" id="UP000295509"/>
    </source>
</evidence>
<evidence type="ECO:0000313" key="1">
    <source>
        <dbReference type="EMBL" id="TDY31252.1"/>
    </source>
</evidence>
<comment type="caution">
    <text evidence="1">The sequence shown here is derived from an EMBL/GenBank/DDBJ whole genome shotgun (WGS) entry which is preliminary data.</text>
</comment>
<sequence>MTLLMQIWTQRKVTISRTLDGRVLENEGVGASAATLLMRGRSILIGRTKNCEANQIMNNLDADDFRAELSTALRKCGLTDEQPVDKKELLEKIQRTFVAGDPRAWWLSFKIKPAVLHCEDNNGYLRISELAPTSTKNVWFVVDESNEEKFVFDVPVQAIAEIIKECRYFEYYVVAHDLSWLIAENDHGDLLFVTELQ</sequence>
<dbReference type="AlphaFoldDB" id="A0A4R8KNR0"/>